<dbReference type="InterPro" id="IPR051790">
    <property type="entry name" value="Cytochrome_c-biogenesis_DsbD"/>
</dbReference>
<comment type="similarity">
    <text evidence="3">Belongs to the DsbD family.</text>
</comment>
<evidence type="ECO:0000256" key="10">
    <source>
        <dbReference type="SAM" id="Phobius"/>
    </source>
</evidence>
<keyword evidence="6 10" id="KW-0812">Transmembrane</keyword>
<keyword evidence="5 12" id="KW-0934">Plastid</keyword>
<dbReference type="GO" id="GO:0017004">
    <property type="term" value="P:cytochrome complex assembly"/>
    <property type="evidence" value="ECO:0007669"/>
    <property type="project" value="UniProtKB-KW"/>
</dbReference>
<evidence type="ECO:0000256" key="6">
    <source>
        <dbReference type="ARBA" id="ARBA00022692"/>
    </source>
</evidence>
<evidence type="ECO:0000259" key="11">
    <source>
        <dbReference type="Pfam" id="PF02683"/>
    </source>
</evidence>
<name>A0A1C9CA08_9FLOR</name>
<evidence type="ECO:0000256" key="2">
    <source>
        <dbReference type="ARBA" id="ARBA00004229"/>
    </source>
</evidence>
<feature type="transmembrane region" description="Helical" evidence="10">
    <location>
        <begin position="106"/>
        <end position="126"/>
    </location>
</feature>
<keyword evidence="4" id="KW-0150">Chloroplast</keyword>
<dbReference type="GeneID" id="29072681"/>
<dbReference type="GO" id="GO:0009507">
    <property type="term" value="C:chloroplast"/>
    <property type="evidence" value="ECO:0007669"/>
    <property type="project" value="UniProtKB-SubCell"/>
</dbReference>
<feature type="transmembrane region" description="Helical" evidence="10">
    <location>
        <begin position="178"/>
        <end position="203"/>
    </location>
</feature>
<evidence type="ECO:0000256" key="8">
    <source>
        <dbReference type="ARBA" id="ARBA00022989"/>
    </source>
</evidence>
<feature type="transmembrane region" description="Helical" evidence="10">
    <location>
        <begin position="74"/>
        <end position="94"/>
    </location>
</feature>
<dbReference type="RefSeq" id="YP_009296286.1">
    <property type="nucleotide sequence ID" value="NC_031170.1"/>
</dbReference>
<dbReference type="InterPro" id="IPR003834">
    <property type="entry name" value="Cyt_c_assmbl_TM_dom"/>
</dbReference>
<evidence type="ECO:0000256" key="9">
    <source>
        <dbReference type="ARBA" id="ARBA00023136"/>
    </source>
</evidence>
<dbReference type="AlphaFoldDB" id="A0A1C9CA08"/>
<proteinExistence type="inferred from homology"/>
<evidence type="ECO:0000313" key="12">
    <source>
        <dbReference type="EMBL" id="AOM65221.1"/>
    </source>
</evidence>
<comment type="subcellular location">
    <subcellularLocation>
        <location evidence="1">Membrane</location>
        <topology evidence="1">Multi-pass membrane protein</topology>
    </subcellularLocation>
    <subcellularLocation>
        <location evidence="2">Plastid</location>
        <location evidence="2">Chloroplast</location>
    </subcellularLocation>
</comment>
<organism evidence="12">
    <name type="scientific">Sebdenia flabellata</name>
    <dbReference type="NCBI Taxonomy" id="42024"/>
    <lineage>
        <taxon>Eukaryota</taxon>
        <taxon>Rhodophyta</taxon>
        <taxon>Florideophyceae</taxon>
        <taxon>Rhodymeniophycidae</taxon>
        <taxon>Sebdeniales</taxon>
        <taxon>Sebdeniaceae</taxon>
        <taxon>Sebdenia</taxon>
    </lineage>
</organism>
<dbReference type="PANTHER" id="PTHR31272">
    <property type="entry name" value="CYTOCHROME C-TYPE BIOGENESIS PROTEIN HI_1454-RELATED"/>
    <property type="match status" value="1"/>
</dbReference>
<feature type="domain" description="Cytochrome C biogenesis protein transmembrane" evidence="11">
    <location>
        <begin position="34"/>
        <end position="199"/>
    </location>
</feature>
<keyword evidence="8 10" id="KW-1133">Transmembrane helix</keyword>
<reference evidence="12" key="1">
    <citation type="journal article" date="2016" name="BMC Biol.">
        <title>Parallel evolution of highly conserved plastid genome architecture in red seaweeds and seed plants.</title>
        <authorList>
            <person name="Lee J."/>
            <person name="Cho C.H."/>
            <person name="Park S.I."/>
            <person name="Choi J.W."/>
            <person name="Song H.S."/>
            <person name="West J.A."/>
            <person name="Bhattacharya D."/>
            <person name="Yoon H.S."/>
        </authorList>
    </citation>
    <scope>NUCLEOTIDE SEQUENCE</scope>
</reference>
<evidence type="ECO:0000256" key="7">
    <source>
        <dbReference type="ARBA" id="ARBA00022748"/>
    </source>
</evidence>
<accession>A0A1C9CA08</accession>
<dbReference type="GO" id="GO:0016020">
    <property type="term" value="C:membrane"/>
    <property type="evidence" value="ECO:0007669"/>
    <property type="project" value="UniProtKB-SubCell"/>
</dbReference>
<evidence type="ECO:0000256" key="4">
    <source>
        <dbReference type="ARBA" id="ARBA00022528"/>
    </source>
</evidence>
<feature type="transmembrane region" description="Helical" evidence="10">
    <location>
        <begin position="215"/>
        <end position="236"/>
    </location>
</feature>
<protein>
    <submittedName>
        <fullName evidence="12">Cytochrome c biogenesis protein transmembrane region</fullName>
    </submittedName>
</protein>
<keyword evidence="7" id="KW-0201">Cytochrome c-type biogenesis</keyword>
<dbReference type="EMBL" id="KX284713">
    <property type="protein sequence ID" value="AOM65221.1"/>
    <property type="molecule type" value="Genomic_DNA"/>
</dbReference>
<dbReference type="PANTHER" id="PTHR31272:SF6">
    <property type="entry name" value="CYTOCHROME C-TYPE BIOGENESIS CCDA-LIKE CHLOROPLASTIC PROTEIN"/>
    <property type="match status" value="1"/>
</dbReference>
<feature type="transmembrane region" description="Helical" evidence="10">
    <location>
        <begin position="37"/>
        <end position="62"/>
    </location>
</feature>
<sequence>MIHFINNFDVSIYYIQQQFSLFISSQLNHVTPTTLSLLFIGGIFTSLNPCLIPILSITFSYIYVNKHKQINKNFFILGITNSFIIMIIITSILNKKYHELFNTIPILSSILTIFIGLSLMKILNLSKFSTYTYQISDLFITKLLKDYTAGIILGLSSSPCSTPILITILLWLSHSENLILGIVYLNIYILGYILPLFILVNLTFHHNQLANITKLWNIIIPISGCFILGSGIFSLLDKIFT</sequence>
<geneLocation type="plastid" evidence="12"/>
<evidence type="ECO:0000256" key="5">
    <source>
        <dbReference type="ARBA" id="ARBA00022640"/>
    </source>
</evidence>
<evidence type="ECO:0000256" key="3">
    <source>
        <dbReference type="ARBA" id="ARBA00006143"/>
    </source>
</evidence>
<feature type="transmembrane region" description="Helical" evidence="10">
    <location>
        <begin position="147"/>
        <end position="172"/>
    </location>
</feature>
<dbReference type="Pfam" id="PF02683">
    <property type="entry name" value="DsbD_TM"/>
    <property type="match status" value="1"/>
</dbReference>
<gene>
    <name evidence="12" type="primary">ccdA</name>
    <name evidence="12" type="ORF">Sebd_134</name>
</gene>
<evidence type="ECO:0000256" key="1">
    <source>
        <dbReference type="ARBA" id="ARBA00004141"/>
    </source>
</evidence>
<keyword evidence="9 10" id="KW-0472">Membrane</keyword>